<dbReference type="eggNOG" id="KOG2443">
    <property type="taxonomic scope" value="Eukaryota"/>
</dbReference>
<dbReference type="OrthoDB" id="29661at2759"/>
<dbReference type="SMART" id="SM00730">
    <property type="entry name" value="PSN"/>
    <property type="match status" value="1"/>
</dbReference>
<sequence>MAQEAPFTWCLPGSRGCLTMAVPPLPTLEELLSRIDRDLVIVQSRMVLSAMVIIYIGAHGALRRPPSAAPRVARTCDGKPKTLNAAAARNEEERFAEGFRASDAIVLPILAAGALIGLYYLLHWLDDPDILSKFMRYYFSVASLASLGKLMGDALHLATGFVFPNIWADRFGHLYRFDLVSRRQLRRAVAADPSASGGTGAWEVDESKDTTFPGPGPFLLVPLPLFKRAMWTARVLLKESWTIKLGLHGVGHGEFQVAFNSILGFFGAAIVAVCYHMTDSSDLSNLMAAGMSYGAFMLMSPTSFLIGSMVLTGLFVYDIVMVFYTPFMVTVATKIDAPIKMVFENQARSSLLGLGDIVLPGIFICLCLRFDLWRHYQKQITYVPTKLTTEFEVASTDKDATDNATETRKLVETKDLEVKAEFVDPQGRWGDWFWTLPLRLSGGASTSGLRAMAFPKTYFFASMVGYAVGMLLTIAMLLVFQHGQPALLYLVPCVTGATWLTGAVRGELHDMWTYTEDGSLDTKDVLIDVDENGKVVKAPPADEATANAGRGKVQGAEATGKPPTDGEEEKKALALQSYVVFQFIVRAPDIADIDEDNI</sequence>
<evidence type="ECO:0000256" key="5">
    <source>
        <dbReference type="ARBA" id="ARBA00022824"/>
    </source>
</evidence>
<feature type="region of interest" description="Disordered" evidence="8">
    <location>
        <begin position="539"/>
        <end position="568"/>
    </location>
</feature>
<dbReference type="InterPro" id="IPR006639">
    <property type="entry name" value="Preselin/SPP"/>
</dbReference>
<dbReference type="EMBL" id="ADBL01000548">
    <property type="status" value="NOT_ANNOTATED_CDS"/>
    <property type="molecule type" value="Genomic_DNA"/>
</dbReference>
<name>A0A0C4DQM1_MAGP6</name>
<dbReference type="AlphaFoldDB" id="A0A0C4DQM1"/>
<dbReference type="VEuPathDB" id="FungiDB:MAPG_02165"/>
<reference evidence="10" key="3">
    <citation type="submission" date="2011-03" db="EMBL/GenBank/DDBJ databases">
        <title>Annotation of Magnaporthe poae ATCC 64411.</title>
        <authorList>
            <person name="Ma L.-J."/>
            <person name="Dead R."/>
            <person name="Young S.K."/>
            <person name="Zeng Q."/>
            <person name="Gargeya S."/>
            <person name="Fitzgerald M."/>
            <person name="Haas B."/>
            <person name="Abouelleil A."/>
            <person name="Alvarado L."/>
            <person name="Arachchi H.M."/>
            <person name="Berlin A."/>
            <person name="Brown A."/>
            <person name="Chapman S.B."/>
            <person name="Chen Z."/>
            <person name="Dunbar C."/>
            <person name="Freedman E."/>
            <person name="Gearin G."/>
            <person name="Gellesch M."/>
            <person name="Goldberg J."/>
            <person name="Griggs A."/>
            <person name="Gujja S."/>
            <person name="Heiman D."/>
            <person name="Howarth C."/>
            <person name="Larson L."/>
            <person name="Lui A."/>
            <person name="MacDonald P.J.P."/>
            <person name="Mehta T."/>
            <person name="Montmayeur A."/>
            <person name="Murphy C."/>
            <person name="Neiman D."/>
            <person name="Pearson M."/>
            <person name="Priest M."/>
            <person name="Roberts A."/>
            <person name="Saif S."/>
            <person name="Shea T."/>
            <person name="Shenoy N."/>
            <person name="Sisk P."/>
            <person name="Stolte C."/>
            <person name="Sykes S."/>
            <person name="Yandava C."/>
            <person name="Wortman J."/>
            <person name="Nusbaum C."/>
            <person name="Birren B."/>
        </authorList>
    </citation>
    <scope>NUCLEOTIDE SEQUENCE</scope>
    <source>
        <strain evidence="10">ATCC 64411</strain>
    </source>
</reference>
<evidence type="ECO:0000256" key="8">
    <source>
        <dbReference type="SAM" id="MobiDB-lite"/>
    </source>
</evidence>
<feature type="transmembrane region" description="Helical" evidence="9">
    <location>
        <begin position="137"/>
        <end position="163"/>
    </location>
</feature>
<evidence type="ECO:0000256" key="6">
    <source>
        <dbReference type="ARBA" id="ARBA00022989"/>
    </source>
</evidence>
<dbReference type="Proteomes" id="UP000011715">
    <property type="component" value="Unassembled WGS sequence"/>
</dbReference>
<reference evidence="11" key="5">
    <citation type="submission" date="2015-06" db="UniProtKB">
        <authorList>
            <consortium name="EnsemblFungi"/>
        </authorList>
    </citation>
    <scope>IDENTIFICATION</scope>
    <source>
        <strain evidence="11">ATCC 64411</strain>
    </source>
</reference>
<protein>
    <recommendedName>
        <fullName evidence="13">Signal peptide peptidase</fullName>
    </recommendedName>
</protein>
<gene>
    <name evidence="10" type="ORF">MAPG_02165</name>
</gene>
<evidence type="ECO:0000313" key="10">
    <source>
        <dbReference type="EMBL" id="KLU83098.1"/>
    </source>
</evidence>
<proteinExistence type="inferred from homology"/>
<evidence type="ECO:0000256" key="7">
    <source>
        <dbReference type="ARBA" id="ARBA00023136"/>
    </source>
</evidence>
<feature type="transmembrane region" description="Helical" evidence="9">
    <location>
        <begin position="314"/>
        <end position="331"/>
    </location>
</feature>
<keyword evidence="12" id="KW-1185">Reference proteome</keyword>
<keyword evidence="7 9" id="KW-0472">Membrane</keyword>
<reference evidence="10" key="2">
    <citation type="submission" date="2010-05" db="EMBL/GenBank/DDBJ databases">
        <title>The Genome Sequence of Magnaporthe poae strain ATCC 64411.</title>
        <authorList>
            <consortium name="The Broad Institute Genome Sequencing Platform"/>
            <consortium name="Broad Institute Genome Sequencing Center for Infectious Disease"/>
            <person name="Ma L.-J."/>
            <person name="Dead R."/>
            <person name="Young S."/>
            <person name="Zeng Q."/>
            <person name="Koehrsen M."/>
            <person name="Alvarado L."/>
            <person name="Berlin A."/>
            <person name="Chapman S.B."/>
            <person name="Chen Z."/>
            <person name="Freedman E."/>
            <person name="Gellesch M."/>
            <person name="Goldberg J."/>
            <person name="Griggs A."/>
            <person name="Gujja S."/>
            <person name="Heilman E.R."/>
            <person name="Heiman D."/>
            <person name="Hepburn T."/>
            <person name="Howarth C."/>
            <person name="Jen D."/>
            <person name="Larson L."/>
            <person name="Mehta T."/>
            <person name="Neiman D."/>
            <person name="Pearson M."/>
            <person name="Roberts A."/>
            <person name="Saif S."/>
            <person name="Shea T."/>
            <person name="Shenoy N."/>
            <person name="Sisk P."/>
            <person name="Stolte C."/>
            <person name="Sykes S."/>
            <person name="Walk T."/>
            <person name="White J."/>
            <person name="Yandava C."/>
            <person name="Haas B."/>
            <person name="Nusbaum C."/>
            <person name="Birren B."/>
        </authorList>
    </citation>
    <scope>NUCLEOTIDE SEQUENCE</scope>
    <source>
        <strain evidence="10">ATCC 64411</strain>
    </source>
</reference>
<evidence type="ECO:0000256" key="9">
    <source>
        <dbReference type="SAM" id="Phobius"/>
    </source>
</evidence>
<evidence type="ECO:0000256" key="1">
    <source>
        <dbReference type="ARBA" id="ARBA00004477"/>
    </source>
</evidence>
<keyword evidence="5" id="KW-0256">Endoplasmic reticulum</keyword>
<dbReference type="GO" id="GO:0098553">
    <property type="term" value="C:lumenal side of endoplasmic reticulum membrane"/>
    <property type="evidence" value="ECO:0007669"/>
    <property type="project" value="TreeGrafter"/>
</dbReference>
<dbReference type="InterPro" id="IPR007369">
    <property type="entry name" value="Peptidase_A22B_SPP"/>
</dbReference>
<feature type="transmembrane region" description="Helical" evidence="9">
    <location>
        <begin position="290"/>
        <end position="307"/>
    </location>
</feature>
<dbReference type="EnsemblFungi" id="MAPG_02165T0">
    <property type="protein sequence ID" value="MAPG_02165T0"/>
    <property type="gene ID" value="MAPG_02165"/>
</dbReference>
<dbReference type="OMA" id="TFWTGTL"/>
<reference evidence="11" key="4">
    <citation type="journal article" date="2015" name="G3 (Bethesda)">
        <title>Genome sequences of three phytopathogenic species of the Magnaporthaceae family of fungi.</title>
        <authorList>
            <person name="Okagaki L.H."/>
            <person name="Nunes C.C."/>
            <person name="Sailsbery J."/>
            <person name="Clay B."/>
            <person name="Brown D."/>
            <person name="John T."/>
            <person name="Oh Y."/>
            <person name="Young N."/>
            <person name="Fitzgerald M."/>
            <person name="Haas B.J."/>
            <person name="Zeng Q."/>
            <person name="Young S."/>
            <person name="Adiconis X."/>
            <person name="Fan L."/>
            <person name="Levin J.Z."/>
            <person name="Mitchell T.K."/>
            <person name="Okubara P.A."/>
            <person name="Farman M.L."/>
            <person name="Kohn L.M."/>
            <person name="Birren B."/>
            <person name="Ma L.-J."/>
            <person name="Dean R.A."/>
        </authorList>
    </citation>
    <scope>NUCLEOTIDE SEQUENCE</scope>
    <source>
        <strain evidence="11">ATCC 64411 / 73-15</strain>
    </source>
</reference>
<keyword evidence="6 9" id="KW-1133">Transmembrane helix</keyword>
<feature type="transmembrane region" description="Helical" evidence="9">
    <location>
        <begin position="458"/>
        <end position="480"/>
    </location>
</feature>
<evidence type="ECO:0008006" key="13">
    <source>
        <dbReference type="Google" id="ProtNLM"/>
    </source>
</evidence>
<evidence type="ECO:0000256" key="3">
    <source>
        <dbReference type="ARBA" id="ARBA00022692"/>
    </source>
</evidence>
<comment type="subcellular location">
    <subcellularLocation>
        <location evidence="1">Endoplasmic reticulum membrane</location>
        <topology evidence="1">Multi-pass membrane protein</topology>
    </subcellularLocation>
</comment>
<reference evidence="12" key="1">
    <citation type="submission" date="2010-05" db="EMBL/GenBank/DDBJ databases">
        <title>The genome sequence of Magnaporthe poae strain ATCC 64411.</title>
        <authorList>
            <person name="Ma L.-J."/>
            <person name="Dead R."/>
            <person name="Young S."/>
            <person name="Zeng Q."/>
            <person name="Koehrsen M."/>
            <person name="Alvarado L."/>
            <person name="Berlin A."/>
            <person name="Chapman S.B."/>
            <person name="Chen Z."/>
            <person name="Freedman E."/>
            <person name="Gellesch M."/>
            <person name="Goldberg J."/>
            <person name="Griggs A."/>
            <person name="Gujja S."/>
            <person name="Heilman E.R."/>
            <person name="Heiman D."/>
            <person name="Hepburn T."/>
            <person name="Howarth C."/>
            <person name="Jen D."/>
            <person name="Larson L."/>
            <person name="Mehta T."/>
            <person name="Neiman D."/>
            <person name="Pearson M."/>
            <person name="Roberts A."/>
            <person name="Saif S."/>
            <person name="Shea T."/>
            <person name="Shenoy N."/>
            <person name="Sisk P."/>
            <person name="Stolte C."/>
            <person name="Sykes S."/>
            <person name="Walk T."/>
            <person name="White J."/>
            <person name="Yandava C."/>
            <person name="Haas B."/>
            <person name="Nusbaum C."/>
            <person name="Birren B."/>
        </authorList>
    </citation>
    <scope>NUCLEOTIDE SEQUENCE [LARGE SCALE GENOMIC DNA]</scope>
    <source>
        <strain evidence="12">ATCC 64411 / 73-15</strain>
    </source>
</reference>
<evidence type="ECO:0000313" key="11">
    <source>
        <dbReference type="EnsemblFungi" id="MAPG_02165T0"/>
    </source>
</evidence>
<keyword evidence="3 9" id="KW-0812">Transmembrane</keyword>
<dbReference type="GO" id="GO:0006465">
    <property type="term" value="P:signal peptide processing"/>
    <property type="evidence" value="ECO:0007669"/>
    <property type="project" value="TreeGrafter"/>
</dbReference>
<dbReference type="PANTHER" id="PTHR12174:SF23">
    <property type="entry name" value="MINOR HISTOCOMPATIBILITY ANTIGEN H13"/>
    <property type="match status" value="1"/>
</dbReference>
<keyword evidence="4" id="KW-0378">Hydrolase</keyword>
<evidence type="ECO:0000256" key="4">
    <source>
        <dbReference type="ARBA" id="ARBA00022801"/>
    </source>
</evidence>
<dbReference type="PANTHER" id="PTHR12174">
    <property type="entry name" value="SIGNAL PEPTIDE PEPTIDASE"/>
    <property type="match status" value="1"/>
</dbReference>
<evidence type="ECO:0000313" key="12">
    <source>
        <dbReference type="Proteomes" id="UP000011715"/>
    </source>
</evidence>
<dbReference type="Pfam" id="PF04258">
    <property type="entry name" value="Peptidase_A22B"/>
    <property type="match status" value="1"/>
</dbReference>
<dbReference type="GO" id="GO:0033619">
    <property type="term" value="P:membrane protein proteolysis"/>
    <property type="evidence" value="ECO:0007669"/>
    <property type="project" value="TreeGrafter"/>
</dbReference>
<dbReference type="GO" id="GO:0098554">
    <property type="term" value="C:cytoplasmic side of endoplasmic reticulum membrane"/>
    <property type="evidence" value="ECO:0007669"/>
    <property type="project" value="TreeGrafter"/>
</dbReference>
<dbReference type="MEROPS" id="A22.008"/>
<dbReference type="GO" id="GO:0042500">
    <property type="term" value="F:aspartic endopeptidase activity, intramembrane cleaving"/>
    <property type="evidence" value="ECO:0007669"/>
    <property type="project" value="InterPro"/>
</dbReference>
<dbReference type="EMBL" id="GL876967">
    <property type="protein sequence ID" value="KLU83098.1"/>
    <property type="molecule type" value="Genomic_DNA"/>
</dbReference>
<organism evidence="11 12">
    <name type="scientific">Magnaporthiopsis poae (strain ATCC 64411 / 73-15)</name>
    <name type="common">Kentucky bluegrass fungus</name>
    <name type="synonym">Magnaporthe poae</name>
    <dbReference type="NCBI Taxonomy" id="644358"/>
    <lineage>
        <taxon>Eukaryota</taxon>
        <taxon>Fungi</taxon>
        <taxon>Dikarya</taxon>
        <taxon>Ascomycota</taxon>
        <taxon>Pezizomycotina</taxon>
        <taxon>Sordariomycetes</taxon>
        <taxon>Sordariomycetidae</taxon>
        <taxon>Magnaporthales</taxon>
        <taxon>Magnaporthaceae</taxon>
        <taxon>Magnaporthiopsis</taxon>
    </lineage>
</organism>
<comment type="similarity">
    <text evidence="2">Belongs to the peptidase A22B family.</text>
</comment>
<accession>A0A0C4DQM1</accession>
<feature type="transmembrane region" description="Helical" evidence="9">
    <location>
        <begin position="104"/>
        <end position="125"/>
    </location>
</feature>
<feature type="transmembrane region" description="Helical" evidence="9">
    <location>
        <begin position="257"/>
        <end position="278"/>
    </location>
</feature>
<evidence type="ECO:0000256" key="2">
    <source>
        <dbReference type="ARBA" id="ARBA00006859"/>
    </source>
</evidence>
<feature type="transmembrane region" description="Helical" evidence="9">
    <location>
        <begin position="351"/>
        <end position="370"/>
    </location>
</feature>
<dbReference type="STRING" id="644358.A0A0C4DQM1"/>